<proteinExistence type="predicted"/>
<dbReference type="InterPro" id="IPR026960">
    <property type="entry name" value="RVT-Znf"/>
</dbReference>
<dbReference type="EMBL" id="CP133618">
    <property type="protein sequence ID" value="WMV38046.1"/>
    <property type="molecule type" value="Genomic_DNA"/>
</dbReference>
<name>A0AAF0U2J0_SOLVR</name>
<accession>A0AAF0U2J0</accession>
<evidence type="ECO:0000313" key="3">
    <source>
        <dbReference type="Proteomes" id="UP001234989"/>
    </source>
</evidence>
<sequence>MHGRLLTRVRLARMKQEQETSCLLCGDHEETTKHLFFECVYAQKCMLEIQQWLGVTMQKTSLQSIWGRLARSATGKIRRAFLWAVRRSDLWDMENKN</sequence>
<dbReference type="AlphaFoldDB" id="A0AAF0U2J0"/>
<gene>
    <name evidence="2" type="ORF">MTR67_031431</name>
</gene>
<reference evidence="2" key="1">
    <citation type="submission" date="2023-08" db="EMBL/GenBank/DDBJ databases">
        <title>A de novo genome assembly of Solanum verrucosum Schlechtendal, a Mexican diploid species geographically isolated from the other diploid A-genome species in potato relatives.</title>
        <authorList>
            <person name="Hosaka K."/>
        </authorList>
    </citation>
    <scope>NUCLEOTIDE SEQUENCE</scope>
    <source>
        <tissue evidence="2">Young leaves</tissue>
    </source>
</reference>
<organism evidence="2 3">
    <name type="scientific">Solanum verrucosum</name>
    <dbReference type="NCBI Taxonomy" id="315347"/>
    <lineage>
        <taxon>Eukaryota</taxon>
        <taxon>Viridiplantae</taxon>
        <taxon>Streptophyta</taxon>
        <taxon>Embryophyta</taxon>
        <taxon>Tracheophyta</taxon>
        <taxon>Spermatophyta</taxon>
        <taxon>Magnoliopsida</taxon>
        <taxon>eudicotyledons</taxon>
        <taxon>Gunneridae</taxon>
        <taxon>Pentapetalae</taxon>
        <taxon>asterids</taxon>
        <taxon>lamiids</taxon>
        <taxon>Solanales</taxon>
        <taxon>Solanaceae</taxon>
        <taxon>Solanoideae</taxon>
        <taxon>Solaneae</taxon>
        <taxon>Solanum</taxon>
    </lineage>
</organism>
<feature type="domain" description="Reverse transcriptase zinc-binding" evidence="1">
    <location>
        <begin position="2"/>
        <end position="44"/>
    </location>
</feature>
<keyword evidence="3" id="KW-1185">Reference proteome</keyword>
<dbReference type="Proteomes" id="UP001234989">
    <property type="component" value="Chromosome 7"/>
</dbReference>
<evidence type="ECO:0000259" key="1">
    <source>
        <dbReference type="Pfam" id="PF13966"/>
    </source>
</evidence>
<evidence type="ECO:0000313" key="2">
    <source>
        <dbReference type="EMBL" id="WMV38046.1"/>
    </source>
</evidence>
<dbReference type="Pfam" id="PF13966">
    <property type="entry name" value="zf-RVT"/>
    <property type="match status" value="1"/>
</dbReference>
<protein>
    <recommendedName>
        <fullName evidence="1">Reverse transcriptase zinc-binding domain-containing protein</fullName>
    </recommendedName>
</protein>